<proteinExistence type="predicted"/>
<dbReference type="AlphaFoldDB" id="A0A3R7EDB6"/>
<name>A0A3R7EDB6_9EURY</name>
<dbReference type="Pfam" id="PF18545">
    <property type="entry name" value="HalOD1"/>
    <property type="match status" value="1"/>
</dbReference>
<protein>
    <recommendedName>
        <fullName evidence="1">Halobacterial output domain-containing protein</fullName>
    </recommendedName>
</protein>
<comment type="caution">
    <text evidence="2">The sequence shown here is derived from an EMBL/GenBank/DDBJ whole genome shotgun (WGS) entry which is preliminary data.</text>
</comment>
<evidence type="ECO:0000313" key="2">
    <source>
        <dbReference type="EMBL" id="RKD93470.1"/>
    </source>
</evidence>
<reference evidence="2 3" key="1">
    <citation type="submission" date="2018-09" db="EMBL/GenBank/DDBJ databases">
        <title>Genomic Encyclopedia of Archaeal and Bacterial Type Strains, Phase II (KMG-II): from individual species to whole genera.</title>
        <authorList>
            <person name="Goeker M."/>
        </authorList>
    </citation>
    <scope>NUCLEOTIDE SEQUENCE [LARGE SCALE GENOMIC DNA]</scope>
    <source>
        <strain evidence="2 3">DSM 13151</strain>
    </source>
</reference>
<dbReference type="OrthoDB" id="271604at2157"/>
<evidence type="ECO:0000313" key="3">
    <source>
        <dbReference type="Proteomes" id="UP000283805"/>
    </source>
</evidence>
<accession>A0A3R7EDB6</accession>
<feature type="domain" description="Halobacterial output" evidence="1">
    <location>
        <begin position="14"/>
        <end position="76"/>
    </location>
</feature>
<dbReference type="InterPro" id="IPR040624">
    <property type="entry name" value="HalOD1"/>
</dbReference>
<dbReference type="Proteomes" id="UP000283805">
    <property type="component" value="Unassembled WGS sequence"/>
</dbReference>
<keyword evidence="3" id="KW-1185">Reference proteome</keyword>
<dbReference type="EMBL" id="RAPO01000003">
    <property type="protein sequence ID" value="RKD93470.1"/>
    <property type="molecule type" value="Genomic_DNA"/>
</dbReference>
<sequence length="82" mass="9273">MSPVRIHHRFDWAQTTPSAAIVAVIAIIENVDPMDLEFVLYNYVDPGALDSLVSNDAAVALSFRIERYNIRIDGNELTVRRE</sequence>
<evidence type="ECO:0000259" key="1">
    <source>
        <dbReference type="Pfam" id="PF18545"/>
    </source>
</evidence>
<organism evidence="2 3">
    <name type="scientific">Halopiger aswanensis</name>
    <dbReference type="NCBI Taxonomy" id="148449"/>
    <lineage>
        <taxon>Archaea</taxon>
        <taxon>Methanobacteriati</taxon>
        <taxon>Methanobacteriota</taxon>
        <taxon>Stenosarchaea group</taxon>
        <taxon>Halobacteria</taxon>
        <taxon>Halobacteriales</taxon>
        <taxon>Natrialbaceae</taxon>
        <taxon>Halopiger</taxon>
    </lineage>
</organism>
<dbReference type="RefSeq" id="WP_120245479.1">
    <property type="nucleotide sequence ID" value="NZ_RAPO01000003.1"/>
</dbReference>
<gene>
    <name evidence="2" type="ORF">ATJ93_3094</name>
</gene>